<gene>
    <name evidence="1" type="ORF">ACFPJ6_15395</name>
</gene>
<dbReference type="Proteomes" id="UP001596122">
    <property type="component" value="Unassembled WGS sequence"/>
</dbReference>
<organism evidence="1 2">
    <name type="scientific">Aquipuribacter nitratireducens</name>
    <dbReference type="NCBI Taxonomy" id="650104"/>
    <lineage>
        <taxon>Bacteria</taxon>
        <taxon>Bacillati</taxon>
        <taxon>Actinomycetota</taxon>
        <taxon>Actinomycetes</taxon>
        <taxon>Micrococcales</taxon>
        <taxon>Intrasporangiaceae</taxon>
        <taxon>Aquipuribacter</taxon>
    </lineage>
</organism>
<evidence type="ECO:0000313" key="1">
    <source>
        <dbReference type="EMBL" id="MFC5382153.1"/>
    </source>
</evidence>
<reference evidence="2" key="1">
    <citation type="journal article" date="2019" name="Int. J. Syst. Evol. Microbiol.">
        <title>The Global Catalogue of Microorganisms (GCM) 10K type strain sequencing project: providing services to taxonomists for standard genome sequencing and annotation.</title>
        <authorList>
            <consortium name="The Broad Institute Genomics Platform"/>
            <consortium name="The Broad Institute Genome Sequencing Center for Infectious Disease"/>
            <person name="Wu L."/>
            <person name="Ma J."/>
        </authorList>
    </citation>
    <scope>NUCLEOTIDE SEQUENCE [LARGE SCALE GENOMIC DNA]</scope>
    <source>
        <strain evidence="2">CCUG 43114</strain>
    </source>
</reference>
<sequence length="113" mass="12205">MSATGDSQEAPRELRNAVALLDGVLQRDDVPSEARLVIADVYGALLDVAPPYAPIEPRDVRSGTWQRATHDAADALERLIEQEAAPSPSRSVQWGMAVRTLRETAPPSSSRGE</sequence>
<protein>
    <submittedName>
        <fullName evidence="1">Uncharacterized protein</fullName>
    </submittedName>
</protein>
<proteinExistence type="predicted"/>
<comment type="caution">
    <text evidence="1">The sequence shown here is derived from an EMBL/GenBank/DDBJ whole genome shotgun (WGS) entry which is preliminary data.</text>
</comment>
<evidence type="ECO:0000313" key="2">
    <source>
        <dbReference type="Proteomes" id="UP001596122"/>
    </source>
</evidence>
<dbReference type="EMBL" id="JBHSLD010000014">
    <property type="protein sequence ID" value="MFC5382153.1"/>
    <property type="molecule type" value="Genomic_DNA"/>
</dbReference>
<name>A0ABW0GQC8_9MICO</name>
<accession>A0ABW0GQC8</accession>
<keyword evidence="2" id="KW-1185">Reference proteome</keyword>
<dbReference type="RefSeq" id="WP_340269707.1">
    <property type="nucleotide sequence ID" value="NZ_JBBEOG010000005.1"/>
</dbReference>